<comment type="catalytic activity">
    <reaction evidence="1">
        <text>Random endo-hydrolysis of N-acetyl-beta-D-glucosaminide (1-&gt;4)-beta-linkages in chitin and chitodextrins.</text>
        <dbReference type="EC" id="3.2.1.14"/>
    </reaction>
</comment>
<evidence type="ECO:0000313" key="13">
    <source>
        <dbReference type="Proteomes" id="UP000019375"/>
    </source>
</evidence>
<dbReference type="GO" id="GO:0006032">
    <property type="term" value="P:chitin catabolic process"/>
    <property type="evidence" value="ECO:0007669"/>
    <property type="project" value="UniProtKB-KW"/>
</dbReference>
<dbReference type="GO" id="GO:0005576">
    <property type="term" value="C:extracellular region"/>
    <property type="evidence" value="ECO:0007669"/>
    <property type="project" value="TreeGrafter"/>
</dbReference>
<proteinExistence type="predicted"/>
<sequence>MIPSFLSTLALSSLLLPTLAFDADSKQNVAVYWGQSSAGSQESLADYCKSSDADIFLLAFLSSFPDMDMNLSSACSGMGECSSVAEDIKTCQDEGKIVLLSMGGAVGQYGFTSDDEAEEFAQTLWDTFGGGSGSDRPFGDSVVDGFDFDIENNNPSGYAALAKSLRSKFDGASKQFYLSAAPQCPYPDASVGNLLDEADIDFAFIQFYNNYCSISGQFNWDTWTQYAQDTSPNKNIKLFLGLPGSSTAAGSGYVSDVSTLQSTISSISSSSNFGGVALWDASQAFSNEVDGETYIAQVKNALESASSSSDSSGTSSSSSIAATSSTVSSSTVSSSTVSSFTVLSSSSITSSSISSTTSASSSSLSSSFAPSSSSTPLSSVIPSSSATPSSTVASSSLESSASSSAIAPSSTVASSSSGTTSSSPGSSSTSLSSFAESSSGPSFLSATTLSSAVTLSSETSSSLIAPSSTNTSFSAITSGSETLSLSNAVSSSSSSSFSTALTTEGSWSSSVPSYASLTEAPSSNFLSSSAPLSASTPSPTPASDSTLASTLQTLTSGPSISSRSATTLTPSSSASSNGAHASAVSLNDKYAAGMTNEASCTSGDIACSGSGSIAICDQGSWVVMSCAAGTTCYAYDYNDTVFTGCNFISLKQNYLS</sequence>
<keyword evidence="3" id="KW-0147">Chitin-binding</keyword>
<keyword evidence="10" id="KW-0732">Signal</keyword>
<dbReference type="InterPro" id="IPR001223">
    <property type="entry name" value="Glyco_hydro18_cat"/>
</dbReference>
<evidence type="ECO:0000256" key="8">
    <source>
        <dbReference type="ARBA" id="ARBA00023326"/>
    </source>
</evidence>
<dbReference type="InterPro" id="IPR001579">
    <property type="entry name" value="Glyco_hydro_18_chit_AS"/>
</dbReference>
<keyword evidence="6" id="KW-0119">Carbohydrate metabolism</keyword>
<evidence type="ECO:0000256" key="1">
    <source>
        <dbReference type="ARBA" id="ARBA00000822"/>
    </source>
</evidence>
<dbReference type="InterPro" id="IPR017853">
    <property type="entry name" value="GH"/>
</dbReference>
<keyword evidence="7" id="KW-0326">Glycosidase</keyword>
<protein>
    <recommendedName>
        <fullName evidence="2">chitinase</fullName>
        <ecNumber evidence="2">3.2.1.14</ecNumber>
    </recommendedName>
</protein>
<dbReference type="CDD" id="cd02877">
    <property type="entry name" value="GH18_hevamine_XipI_class_III"/>
    <property type="match status" value="1"/>
</dbReference>
<keyword evidence="5" id="KW-0146">Chitin degradation</keyword>
<evidence type="ECO:0000313" key="12">
    <source>
        <dbReference type="EMBL" id="CDF89796.1"/>
    </source>
</evidence>
<dbReference type="EC" id="3.2.1.14" evidence="2"/>
<dbReference type="EMBL" id="HG316458">
    <property type="protein sequence ID" value="CDF89796.1"/>
    <property type="molecule type" value="Genomic_DNA"/>
</dbReference>
<name>A0A8J2T841_ZYGB2</name>
<keyword evidence="4" id="KW-0378">Hydrolase</keyword>
<dbReference type="PANTHER" id="PTHR45708">
    <property type="entry name" value="ENDOCHITINASE"/>
    <property type="match status" value="1"/>
</dbReference>
<dbReference type="OrthoDB" id="6020543at2759"/>
<evidence type="ECO:0000256" key="2">
    <source>
        <dbReference type="ARBA" id="ARBA00012729"/>
    </source>
</evidence>
<dbReference type="InterPro" id="IPR045321">
    <property type="entry name" value="Cts1-like"/>
</dbReference>
<gene>
    <name evidence="12" type="ORF">BN860_01904g</name>
</gene>
<evidence type="ECO:0000256" key="7">
    <source>
        <dbReference type="ARBA" id="ARBA00023295"/>
    </source>
</evidence>
<feature type="signal peptide" evidence="10">
    <location>
        <begin position="1"/>
        <end position="20"/>
    </location>
</feature>
<evidence type="ECO:0000256" key="5">
    <source>
        <dbReference type="ARBA" id="ARBA00023024"/>
    </source>
</evidence>
<dbReference type="GO" id="GO:0000272">
    <property type="term" value="P:polysaccharide catabolic process"/>
    <property type="evidence" value="ECO:0007669"/>
    <property type="project" value="UniProtKB-KW"/>
</dbReference>
<feature type="domain" description="GH18" evidence="11">
    <location>
        <begin position="27"/>
        <end position="305"/>
    </location>
</feature>
<reference evidence="13" key="1">
    <citation type="journal article" date="2013" name="Genome Announc.">
        <title>Genome sequence of the food spoilage yeast Zygosaccharomyces bailii CLIB 213(T).</title>
        <authorList>
            <person name="Galeote V."/>
            <person name="Bigey F."/>
            <person name="Devillers H."/>
            <person name="Neuveglise C."/>
            <person name="Dequin S."/>
        </authorList>
    </citation>
    <scope>NUCLEOTIDE SEQUENCE [LARGE SCALE GENOMIC DNA]</scope>
    <source>
        <strain evidence="13">CLIB 213 / ATCC 58445 / CBS 680 / CCRC 21525 / NBRC 1098 / NCYC 1416 / NRRL Y-2227</strain>
    </source>
</reference>
<accession>A0A8J2T841</accession>
<evidence type="ECO:0000256" key="10">
    <source>
        <dbReference type="SAM" id="SignalP"/>
    </source>
</evidence>
<dbReference type="GO" id="GO:0008061">
    <property type="term" value="F:chitin binding"/>
    <property type="evidence" value="ECO:0007669"/>
    <property type="project" value="UniProtKB-KW"/>
</dbReference>
<evidence type="ECO:0000256" key="4">
    <source>
        <dbReference type="ARBA" id="ARBA00022801"/>
    </source>
</evidence>
<dbReference type="PANTHER" id="PTHR45708:SF49">
    <property type="entry name" value="ENDOCHITINASE"/>
    <property type="match status" value="1"/>
</dbReference>
<dbReference type="Proteomes" id="UP000019375">
    <property type="component" value="Unassembled WGS sequence"/>
</dbReference>
<feature type="region of interest" description="Disordered" evidence="9">
    <location>
        <begin position="555"/>
        <end position="579"/>
    </location>
</feature>
<dbReference type="Gene3D" id="3.20.20.80">
    <property type="entry name" value="Glycosidases"/>
    <property type="match status" value="1"/>
</dbReference>
<dbReference type="PROSITE" id="PS51910">
    <property type="entry name" value="GH18_2"/>
    <property type="match status" value="1"/>
</dbReference>
<feature type="region of interest" description="Disordered" evidence="9">
    <location>
        <begin position="350"/>
        <end position="386"/>
    </location>
</feature>
<evidence type="ECO:0000256" key="9">
    <source>
        <dbReference type="SAM" id="MobiDB-lite"/>
    </source>
</evidence>
<feature type="region of interest" description="Disordered" evidence="9">
    <location>
        <begin position="528"/>
        <end position="547"/>
    </location>
</feature>
<evidence type="ECO:0000259" key="11">
    <source>
        <dbReference type="PROSITE" id="PS51910"/>
    </source>
</evidence>
<dbReference type="SUPFAM" id="SSF51445">
    <property type="entry name" value="(Trans)glycosidases"/>
    <property type="match status" value="1"/>
</dbReference>
<dbReference type="PROSITE" id="PS01095">
    <property type="entry name" value="GH18_1"/>
    <property type="match status" value="1"/>
</dbReference>
<keyword evidence="8" id="KW-0624">Polysaccharide degradation</keyword>
<evidence type="ECO:0000256" key="3">
    <source>
        <dbReference type="ARBA" id="ARBA00022669"/>
    </source>
</evidence>
<dbReference type="AlphaFoldDB" id="A0A8J2T841"/>
<organism evidence="12 13">
    <name type="scientific">Zygosaccharomyces bailii (strain CLIB 213 / ATCC 58445 / CBS 680 / BCRC 21525 / NBRC 1098 / NCYC 1416 / NRRL Y-2227)</name>
    <dbReference type="NCBI Taxonomy" id="1333698"/>
    <lineage>
        <taxon>Eukaryota</taxon>
        <taxon>Fungi</taxon>
        <taxon>Dikarya</taxon>
        <taxon>Ascomycota</taxon>
        <taxon>Saccharomycotina</taxon>
        <taxon>Saccharomycetes</taxon>
        <taxon>Saccharomycetales</taxon>
        <taxon>Saccharomycetaceae</taxon>
        <taxon>Zygosaccharomyces</taxon>
    </lineage>
</organism>
<feature type="chain" id="PRO_5035278166" description="chitinase" evidence="10">
    <location>
        <begin position="21"/>
        <end position="656"/>
    </location>
</feature>
<keyword evidence="13" id="KW-1185">Reference proteome</keyword>
<dbReference type="GO" id="GO:0008843">
    <property type="term" value="F:endochitinase activity"/>
    <property type="evidence" value="ECO:0007669"/>
    <property type="project" value="UniProtKB-EC"/>
</dbReference>
<dbReference type="InterPro" id="IPR050542">
    <property type="entry name" value="Glycosyl_Hydrlase18_Chitinase"/>
</dbReference>
<evidence type="ECO:0000256" key="6">
    <source>
        <dbReference type="ARBA" id="ARBA00023277"/>
    </source>
</evidence>